<keyword evidence="2" id="KW-1185">Reference proteome</keyword>
<evidence type="ECO:0000313" key="2">
    <source>
        <dbReference type="Proteomes" id="UP000824120"/>
    </source>
</evidence>
<comment type="caution">
    <text evidence="1">The sequence shown here is derived from an EMBL/GenBank/DDBJ whole genome shotgun (WGS) entry which is preliminary data.</text>
</comment>
<organism evidence="1 2">
    <name type="scientific">Solanum commersonii</name>
    <name type="common">Commerson's wild potato</name>
    <name type="synonym">Commerson's nightshade</name>
    <dbReference type="NCBI Taxonomy" id="4109"/>
    <lineage>
        <taxon>Eukaryota</taxon>
        <taxon>Viridiplantae</taxon>
        <taxon>Streptophyta</taxon>
        <taxon>Embryophyta</taxon>
        <taxon>Tracheophyta</taxon>
        <taxon>Spermatophyta</taxon>
        <taxon>Magnoliopsida</taxon>
        <taxon>eudicotyledons</taxon>
        <taxon>Gunneridae</taxon>
        <taxon>Pentapetalae</taxon>
        <taxon>asterids</taxon>
        <taxon>lamiids</taxon>
        <taxon>Solanales</taxon>
        <taxon>Solanaceae</taxon>
        <taxon>Solanoideae</taxon>
        <taxon>Solaneae</taxon>
        <taxon>Solanum</taxon>
    </lineage>
</organism>
<dbReference type="Proteomes" id="UP000824120">
    <property type="component" value="Chromosome 5"/>
</dbReference>
<gene>
    <name evidence="1" type="ORF">H5410_026431</name>
</gene>
<reference evidence="1 2" key="1">
    <citation type="submission" date="2020-09" db="EMBL/GenBank/DDBJ databases">
        <title>De no assembly of potato wild relative species, Solanum commersonii.</title>
        <authorList>
            <person name="Cho K."/>
        </authorList>
    </citation>
    <scope>NUCLEOTIDE SEQUENCE [LARGE SCALE GENOMIC DNA]</scope>
    <source>
        <strain evidence="1">LZ3.2</strain>
        <tissue evidence="1">Leaf</tissue>
    </source>
</reference>
<dbReference type="AlphaFoldDB" id="A0A9J5YW46"/>
<accession>A0A9J5YW46</accession>
<name>A0A9J5YW46_SOLCO</name>
<evidence type="ECO:0000313" key="1">
    <source>
        <dbReference type="EMBL" id="KAG5604939.1"/>
    </source>
</evidence>
<proteinExistence type="predicted"/>
<dbReference type="EMBL" id="JACXVP010000005">
    <property type="protein sequence ID" value="KAG5604939.1"/>
    <property type="molecule type" value="Genomic_DNA"/>
</dbReference>
<sequence length="94" mass="10515">MKIFGLFDVEIRIIKKFMDYSIRKLVKWGVCLLRGSFDLENVSVWRSGPTSSISKGSFDLENGSVWPLGSTYSIANVLTSMKSFSIFDGGISDH</sequence>
<protein>
    <submittedName>
        <fullName evidence="1">Uncharacterized protein</fullName>
    </submittedName>
</protein>